<dbReference type="PANTHER" id="PTHR43408">
    <property type="entry name" value="FMN REDUCTASE (NADPH)"/>
    <property type="match status" value="1"/>
</dbReference>
<dbReference type="Gene3D" id="3.40.50.360">
    <property type="match status" value="1"/>
</dbReference>
<keyword evidence="2" id="KW-0285">Flavoprotein</keyword>
<keyword evidence="4" id="KW-0560">Oxidoreductase</keyword>
<comment type="similarity">
    <text evidence="1">Belongs to the SsuE family.</text>
</comment>
<dbReference type="PATRIC" id="fig|1082933.3.peg.4516"/>
<dbReference type="SUPFAM" id="SSF52218">
    <property type="entry name" value="Flavoproteins"/>
    <property type="match status" value="1"/>
</dbReference>
<evidence type="ECO:0000259" key="5">
    <source>
        <dbReference type="Pfam" id="PF03358"/>
    </source>
</evidence>
<dbReference type="InterPro" id="IPR051814">
    <property type="entry name" value="NAD(P)H-dep_FMN_reductase"/>
</dbReference>
<dbReference type="Proteomes" id="UP000002949">
    <property type="component" value="Unassembled WGS sequence"/>
</dbReference>
<protein>
    <submittedName>
        <fullName evidence="6">NADPH-dependent FMN reductase</fullName>
    </submittedName>
</protein>
<feature type="domain" description="NADPH-dependent FMN reductase-like" evidence="5">
    <location>
        <begin position="2"/>
        <end position="137"/>
    </location>
</feature>
<proteinExistence type="inferred from homology"/>
<dbReference type="EMBL" id="AGSN01000155">
    <property type="protein sequence ID" value="EHH09572.1"/>
    <property type="molecule type" value="Genomic_DNA"/>
</dbReference>
<evidence type="ECO:0000256" key="1">
    <source>
        <dbReference type="ARBA" id="ARBA00005990"/>
    </source>
</evidence>
<gene>
    <name evidence="6" type="ORF">MEA186_23191</name>
</gene>
<dbReference type="InterPro" id="IPR005025">
    <property type="entry name" value="FMN_Rdtase-like_dom"/>
</dbReference>
<accession>G6YF91</accession>
<dbReference type="eggNOG" id="COG0431">
    <property type="taxonomic scope" value="Bacteria"/>
</dbReference>
<dbReference type="KEGG" id="mamo:A6B35_32665"/>
<dbReference type="AlphaFoldDB" id="G6YF91"/>
<name>G6YF91_9HYPH</name>
<evidence type="ECO:0000256" key="3">
    <source>
        <dbReference type="ARBA" id="ARBA00022643"/>
    </source>
</evidence>
<dbReference type="PANTHER" id="PTHR43408:SF2">
    <property type="entry name" value="FMN REDUCTASE (NADPH)"/>
    <property type="match status" value="1"/>
</dbReference>
<dbReference type="Pfam" id="PF03358">
    <property type="entry name" value="FMN_red"/>
    <property type="match status" value="1"/>
</dbReference>
<organism evidence="6 7">
    <name type="scientific">Mesorhizobium amorphae CCNWGS0123</name>
    <dbReference type="NCBI Taxonomy" id="1082933"/>
    <lineage>
        <taxon>Bacteria</taxon>
        <taxon>Pseudomonadati</taxon>
        <taxon>Pseudomonadota</taxon>
        <taxon>Alphaproteobacteria</taxon>
        <taxon>Hyphomicrobiales</taxon>
        <taxon>Phyllobacteriaceae</taxon>
        <taxon>Mesorhizobium</taxon>
    </lineage>
</organism>
<keyword evidence="7" id="KW-1185">Reference proteome</keyword>
<dbReference type="GO" id="GO:0016491">
    <property type="term" value="F:oxidoreductase activity"/>
    <property type="evidence" value="ECO:0007669"/>
    <property type="project" value="UniProtKB-KW"/>
</dbReference>
<evidence type="ECO:0000256" key="4">
    <source>
        <dbReference type="ARBA" id="ARBA00023002"/>
    </source>
</evidence>
<evidence type="ECO:0000313" key="6">
    <source>
        <dbReference type="EMBL" id="EHH09572.1"/>
    </source>
</evidence>
<evidence type="ECO:0000256" key="2">
    <source>
        <dbReference type="ARBA" id="ARBA00022630"/>
    </source>
</evidence>
<keyword evidence="3" id="KW-0288">FMN</keyword>
<sequence>MAFSGNFRRPSKTLALTNAIVSQLAQKTSAEIVTYDLLDLDESVCTFDRADLSQQSARIIGELESADALIVATPIYKGAYCGLMKHIFDLLPADALCETPVLISANGGGPRHALVIEHQLRPLFGFFEADTLPTCVYSCEADFKEDKIVDPGVLARIDKATNQMAHRLDELGEFSSESSTLVSGKNHAYPV</sequence>
<evidence type="ECO:0000313" key="7">
    <source>
        <dbReference type="Proteomes" id="UP000002949"/>
    </source>
</evidence>
<reference evidence="6 7" key="1">
    <citation type="journal article" date="2012" name="J. Bacteriol.">
        <title>Draft Genome Sequence of Plant Growth-Promoting Rhizobium Mesorhizobium amorphae, Isolated from Zinc-Lead Mine Tailings.</title>
        <authorList>
            <person name="Hao X."/>
            <person name="Lin Y."/>
            <person name="Johnstone L."/>
            <person name="Baltrus D.A."/>
            <person name="Miller S.J."/>
            <person name="Wei G."/>
            <person name="Rensing C."/>
        </authorList>
    </citation>
    <scope>NUCLEOTIDE SEQUENCE [LARGE SCALE GENOMIC DNA]</scope>
    <source>
        <strain evidence="6 7">CCNWGS0123</strain>
    </source>
</reference>
<dbReference type="InterPro" id="IPR029039">
    <property type="entry name" value="Flavoprotein-like_sf"/>
</dbReference>